<evidence type="ECO:0000313" key="2">
    <source>
        <dbReference type="EMBL" id="BFP54289.1"/>
    </source>
</evidence>
<feature type="signal peptide" evidence="1">
    <location>
        <begin position="1"/>
        <end position="41"/>
    </location>
</feature>
<evidence type="ECO:0000256" key="1">
    <source>
        <dbReference type="SAM" id="SignalP"/>
    </source>
</evidence>
<gene>
    <name evidence="2" type="ORF">SCMC78_40960</name>
</gene>
<dbReference type="AlphaFoldDB" id="A0AB33KFF6"/>
<accession>A0AB33KFF6</accession>
<feature type="chain" id="PRO_5044289285" description="Secreted protein" evidence="1">
    <location>
        <begin position="42"/>
        <end position="124"/>
    </location>
</feature>
<proteinExistence type="predicted"/>
<protein>
    <recommendedName>
        <fullName evidence="3">Secreted protein</fullName>
    </recommendedName>
</protein>
<keyword evidence="1" id="KW-0732">Signal</keyword>
<sequence length="124" mass="13217">MSTYLTARGTTRRLGRTAATAAAVAVAVLGTTLATAPTASALDSRSCTKNITNQWRTVDDLAGAAVRTGPGQTYKKRYGLDFAGHFWAVCQAKSAAGNVWYYGKDSVYDRKGWIVASKTGKGKY</sequence>
<dbReference type="RefSeq" id="WP_319599862.1">
    <property type="nucleotide sequence ID" value="NZ_AP035884.1"/>
</dbReference>
<name>A0AB33KFF6_9ACTN</name>
<dbReference type="EMBL" id="AP035884">
    <property type="protein sequence ID" value="BFP54289.1"/>
    <property type="molecule type" value="Genomic_DNA"/>
</dbReference>
<dbReference type="KEGG" id="stcm:SCMC78_40960"/>
<organism evidence="2">
    <name type="scientific">Streptomyces sp. CMC78</name>
    <dbReference type="NCBI Taxonomy" id="3231512"/>
    <lineage>
        <taxon>Bacteria</taxon>
        <taxon>Bacillati</taxon>
        <taxon>Actinomycetota</taxon>
        <taxon>Actinomycetes</taxon>
        <taxon>Kitasatosporales</taxon>
        <taxon>Streptomycetaceae</taxon>
        <taxon>Streptomyces</taxon>
    </lineage>
</organism>
<evidence type="ECO:0008006" key="3">
    <source>
        <dbReference type="Google" id="ProtNLM"/>
    </source>
</evidence>
<reference evidence="2" key="1">
    <citation type="submission" date="2024-07" db="EMBL/GenBank/DDBJ databases">
        <title>Complete genome sequences of cellulolytic bacteria, Kitasatospora sp. CMC57 and Streptomyces sp. CMC78, isolated from Japanese agricultural soil.</title>
        <authorList>
            <person name="Hashimoto T."/>
            <person name="Ito M."/>
            <person name="Iwamoto M."/>
            <person name="Fukahori D."/>
            <person name="Shoda T."/>
            <person name="Sakoda M."/>
            <person name="Morohoshi T."/>
            <person name="Mitsuboshi M."/>
            <person name="Nishizawa T."/>
        </authorList>
    </citation>
    <scope>NUCLEOTIDE SEQUENCE</scope>
    <source>
        <strain evidence="2">CMC78</strain>
    </source>
</reference>